<protein>
    <submittedName>
        <fullName evidence="1">Uncharacterized protein</fullName>
    </submittedName>
</protein>
<proteinExistence type="predicted"/>
<reference evidence="1" key="1">
    <citation type="journal article" date="2015" name="Nature">
        <title>Complex archaea that bridge the gap between prokaryotes and eukaryotes.</title>
        <authorList>
            <person name="Spang A."/>
            <person name="Saw J.H."/>
            <person name="Jorgensen S.L."/>
            <person name="Zaremba-Niedzwiedzka K."/>
            <person name="Martijn J."/>
            <person name="Lind A.E."/>
            <person name="van Eijk R."/>
            <person name="Schleper C."/>
            <person name="Guy L."/>
            <person name="Ettema T.J."/>
        </authorList>
    </citation>
    <scope>NUCLEOTIDE SEQUENCE</scope>
</reference>
<comment type="caution">
    <text evidence="1">The sequence shown here is derived from an EMBL/GenBank/DDBJ whole genome shotgun (WGS) entry which is preliminary data.</text>
</comment>
<gene>
    <name evidence="1" type="ORF">LCGC14_2303930</name>
</gene>
<evidence type="ECO:0000313" key="1">
    <source>
        <dbReference type="EMBL" id="KKL50592.1"/>
    </source>
</evidence>
<accession>A0A0F9FHJ8</accession>
<feature type="non-terminal residue" evidence="1">
    <location>
        <position position="154"/>
    </location>
</feature>
<dbReference type="EMBL" id="LAZR01032543">
    <property type="protein sequence ID" value="KKL50592.1"/>
    <property type="molecule type" value="Genomic_DNA"/>
</dbReference>
<organism evidence="1">
    <name type="scientific">marine sediment metagenome</name>
    <dbReference type="NCBI Taxonomy" id="412755"/>
    <lineage>
        <taxon>unclassified sequences</taxon>
        <taxon>metagenomes</taxon>
        <taxon>ecological metagenomes</taxon>
    </lineage>
</organism>
<dbReference type="AlphaFoldDB" id="A0A0F9FHJ8"/>
<sequence length="154" mass="16977">MNPPHAQAVVLAFYANRPGATPSDKALVEMGFDTLDHYYKKRDALARRGLLHIERRSVVPGEGGGRPRVSAFLTPTGERFLEECLANPHPLFDTARNAAKRELPVRSLRIASLKDRSEFLQQAVARGIPLSSEMNLFIERCPARRIVGITGSAG</sequence>
<name>A0A0F9FHJ8_9ZZZZ</name>